<evidence type="ECO:0000256" key="17">
    <source>
        <dbReference type="ARBA" id="ARBA00041601"/>
    </source>
</evidence>
<evidence type="ECO:0000256" key="4">
    <source>
        <dbReference type="ARBA" id="ARBA00005336"/>
    </source>
</evidence>
<comment type="similarity">
    <text evidence="4">Belongs to the glycosyl hydrolase 3 family.</text>
</comment>
<dbReference type="VEuPathDB" id="FungiDB:BO78DRAFT_356684"/>
<dbReference type="InterPro" id="IPR002772">
    <property type="entry name" value="Glyco_hydro_3_C"/>
</dbReference>
<evidence type="ECO:0000256" key="8">
    <source>
        <dbReference type="ARBA" id="ARBA00022801"/>
    </source>
</evidence>
<feature type="signal peptide" evidence="19">
    <location>
        <begin position="1"/>
        <end position="19"/>
    </location>
</feature>
<feature type="chain" id="PRO_5016294691" description="Probable beta-glucosidase G" evidence="19">
    <location>
        <begin position="20"/>
        <end position="799"/>
    </location>
</feature>
<dbReference type="SMART" id="SM01217">
    <property type="entry name" value="Fn3_like"/>
    <property type="match status" value="1"/>
</dbReference>
<dbReference type="PANTHER" id="PTHR42715:SF12">
    <property type="entry name" value="BETA-GLUCOSIDASE G-RELATED"/>
    <property type="match status" value="1"/>
</dbReference>
<keyword evidence="10" id="KW-0325">Glycoprotein</keyword>
<evidence type="ECO:0000256" key="2">
    <source>
        <dbReference type="ARBA" id="ARBA00004613"/>
    </source>
</evidence>
<dbReference type="GO" id="GO:0005576">
    <property type="term" value="C:extracellular region"/>
    <property type="evidence" value="ECO:0007669"/>
    <property type="project" value="UniProtKB-SubCell"/>
</dbReference>
<dbReference type="InterPro" id="IPR013783">
    <property type="entry name" value="Ig-like_fold"/>
</dbReference>
<dbReference type="EMBL" id="KZ826315">
    <property type="protein sequence ID" value="PYI12531.1"/>
    <property type="molecule type" value="Genomic_DNA"/>
</dbReference>
<evidence type="ECO:0000256" key="18">
    <source>
        <dbReference type="ARBA" id="ARBA00041808"/>
    </source>
</evidence>
<evidence type="ECO:0000256" key="7">
    <source>
        <dbReference type="ARBA" id="ARBA00022729"/>
    </source>
</evidence>
<accession>A0A319ESV9</accession>
<comment type="subcellular location">
    <subcellularLocation>
        <location evidence="2">Secreted</location>
    </subcellularLocation>
</comment>
<feature type="domain" description="Fibronectin type III-like" evidence="20">
    <location>
        <begin position="719"/>
        <end position="788"/>
    </location>
</feature>
<dbReference type="PRINTS" id="PR00133">
    <property type="entry name" value="GLHYDRLASE3"/>
</dbReference>
<evidence type="ECO:0000256" key="11">
    <source>
        <dbReference type="ARBA" id="ARBA00023277"/>
    </source>
</evidence>
<dbReference type="SUPFAM" id="SSF52279">
    <property type="entry name" value="Beta-D-glucan exohydrolase, C-terminal domain"/>
    <property type="match status" value="1"/>
</dbReference>
<dbReference type="OrthoDB" id="416222at2759"/>
<evidence type="ECO:0000256" key="19">
    <source>
        <dbReference type="SAM" id="SignalP"/>
    </source>
</evidence>
<comment type="function">
    <text evidence="14">Beta-glucosidases are one of a number of cellulolytic enzymes involved in the degradation of cellulosic biomass. Catalyzes the last step releasing glucose from the inhibitory cellobiose.</text>
</comment>
<dbReference type="Pfam" id="PF00933">
    <property type="entry name" value="Glyco_hydro_3"/>
    <property type="match status" value="1"/>
</dbReference>
<evidence type="ECO:0000259" key="20">
    <source>
        <dbReference type="SMART" id="SM01217"/>
    </source>
</evidence>
<dbReference type="GO" id="GO:0030245">
    <property type="term" value="P:cellulose catabolic process"/>
    <property type="evidence" value="ECO:0007669"/>
    <property type="project" value="UniProtKB-KW"/>
</dbReference>
<keyword evidence="8 21" id="KW-0378">Hydrolase</keyword>
<dbReference type="GO" id="GO:0008422">
    <property type="term" value="F:beta-glucosidase activity"/>
    <property type="evidence" value="ECO:0007669"/>
    <property type="project" value="UniProtKB-EC"/>
</dbReference>
<proteinExistence type="inferred from homology"/>
<reference evidence="21 22" key="1">
    <citation type="submission" date="2018-02" db="EMBL/GenBank/DDBJ databases">
        <title>The genomes of Aspergillus section Nigri reveals drivers in fungal speciation.</title>
        <authorList>
            <consortium name="DOE Joint Genome Institute"/>
            <person name="Vesth T.C."/>
            <person name="Nybo J."/>
            <person name="Theobald S."/>
            <person name="Brandl J."/>
            <person name="Frisvad J.C."/>
            <person name="Nielsen K.F."/>
            <person name="Lyhne E.K."/>
            <person name="Kogle M.E."/>
            <person name="Kuo A."/>
            <person name="Riley R."/>
            <person name="Clum A."/>
            <person name="Nolan M."/>
            <person name="Lipzen A."/>
            <person name="Salamov A."/>
            <person name="Henrissat B."/>
            <person name="Wiebenga A."/>
            <person name="De vries R.P."/>
            <person name="Grigoriev I.V."/>
            <person name="Mortensen U.H."/>
            <person name="Andersen M.R."/>
            <person name="Baker S.E."/>
        </authorList>
    </citation>
    <scope>NUCLEOTIDE SEQUENCE [LARGE SCALE GENOMIC DNA]</scope>
    <source>
        <strain evidence="21 22">CBS 121057</strain>
    </source>
</reference>
<evidence type="ECO:0000256" key="16">
    <source>
        <dbReference type="ARBA" id="ARBA00041276"/>
    </source>
</evidence>
<dbReference type="Gene3D" id="3.20.20.300">
    <property type="entry name" value="Glycoside hydrolase, family 3, N-terminal domain"/>
    <property type="match status" value="1"/>
</dbReference>
<evidence type="ECO:0000256" key="9">
    <source>
        <dbReference type="ARBA" id="ARBA00023001"/>
    </source>
</evidence>
<dbReference type="InterPro" id="IPR026891">
    <property type="entry name" value="Fn3-like"/>
</dbReference>
<sequence>MVSLRFLAQLVGVLTVVYAQGGPKNIEPDLYYPRQPDSPYSYPSPNATGNGGWDVAMAKAQRFVDRLTLEEKVTICTGNGFPPEPGVSDHTCQGNINSIPRVNFTGLCYADSDTGIGNAHSYGTGFPPGVTAASTWNRELIRARGFAIAEEFKVKGIHSVLGPVLALGRTVGGGTNFEGFGADPYLIGVAGYETVHGHQGAGVQAEVKQYLAYDGQQYNRTYYSSNMDSKTLHEILVWPYAEALRANPACVMTSYPYVNNSQASQNSYLINDILKTHLGFQGYTQSDWFALKSGVAAILGGMDQDMPGVAANGGNWSYFGSNYTAAVHNGSVPEWRLTDAAVRILTPYLFLGQDRGYPKVNLVDDPRLAISDAQRQRHRTVAQEIAAAGTVLLKNTPGKMGLPLRKPTTIALFGPAAGQNPYGPNQYGYGIGADPYEVTLAEAYNGSELNSGIELTIGIAQGTLAGGGGSGSTFYPRLVDPISAIQQRAAEDLTLVDWSTSTNLAVAAAVAKRATVCTPVVSSFSGESTDRNLTLLHNGDELIRAVADNCDNTIPIVQSVGPVNMEAWVEHPNVTAIVWANLGGQELGPALVDILYGNVNPSGRLVYTIARNTSDYAQAYIVKEPQPYPQINYTEGVSVDYRGFEKDDKTPRFWFGHGLSYSNFTYSDLEVNKQADLDEAISTPLKYVADAPGGDSRMYDVAVVVSFSIHNDGPYDGTEIAQLYLQLPEEAENPTKILRGFDNVQIRDGETQNVYLYLTRKDISYWNTVLQNWVTPRGEFGVHVGASSNDIRLTGTFIL</sequence>
<dbReference type="PANTHER" id="PTHR42715">
    <property type="entry name" value="BETA-GLUCOSIDASE"/>
    <property type="match status" value="1"/>
</dbReference>
<organism evidence="21 22">
    <name type="scientific">Aspergillus sclerotiicarbonarius (strain CBS 121057 / IBT 28362)</name>
    <dbReference type="NCBI Taxonomy" id="1448318"/>
    <lineage>
        <taxon>Eukaryota</taxon>
        <taxon>Fungi</taxon>
        <taxon>Dikarya</taxon>
        <taxon>Ascomycota</taxon>
        <taxon>Pezizomycotina</taxon>
        <taxon>Eurotiomycetes</taxon>
        <taxon>Eurotiomycetidae</taxon>
        <taxon>Eurotiales</taxon>
        <taxon>Aspergillaceae</taxon>
        <taxon>Aspergillus</taxon>
        <taxon>Aspergillus subgen. Circumdati</taxon>
    </lineage>
</organism>
<dbReference type="InterPro" id="IPR036962">
    <property type="entry name" value="Glyco_hydro_3_N_sf"/>
</dbReference>
<dbReference type="STRING" id="1448318.A0A319ESV9"/>
<dbReference type="Pfam" id="PF14310">
    <property type="entry name" value="Fn3-like"/>
    <property type="match status" value="1"/>
</dbReference>
<dbReference type="InterPro" id="IPR050288">
    <property type="entry name" value="Cellulose_deg_GH3"/>
</dbReference>
<keyword evidence="6" id="KW-0964">Secreted</keyword>
<keyword evidence="12" id="KW-0326">Glycosidase</keyword>
<name>A0A319ESV9_ASPSB</name>
<gene>
    <name evidence="21" type="ORF">BO78DRAFT_356684</name>
</gene>
<dbReference type="EC" id="3.2.1.21" evidence="5"/>
<keyword evidence="7 19" id="KW-0732">Signal</keyword>
<evidence type="ECO:0000256" key="13">
    <source>
        <dbReference type="ARBA" id="ARBA00023326"/>
    </source>
</evidence>
<evidence type="ECO:0000256" key="5">
    <source>
        <dbReference type="ARBA" id="ARBA00012744"/>
    </source>
</evidence>
<keyword evidence="13" id="KW-0624">Polysaccharide degradation</keyword>
<protein>
    <recommendedName>
        <fullName evidence="15">Probable beta-glucosidase G</fullName>
        <ecNumber evidence="5">3.2.1.21</ecNumber>
    </recommendedName>
    <alternativeName>
        <fullName evidence="16">Beta-D-glucoside glucohydrolase G</fullName>
    </alternativeName>
    <alternativeName>
        <fullName evidence="17">Cellobiase G</fullName>
    </alternativeName>
    <alternativeName>
        <fullName evidence="18">Gentiobiase G</fullName>
    </alternativeName>
</protein>
<keyword evidence="9" id="KW-0136">Cellulose degradation</keyword>
<evidence type="ECO:0000256" key="15">
    <source>
        <dbReference type="ARBA" id="ARBA00039579"/>
    </source>
</evidence>
<keyword evidence="22" id="KW-1185">Reference proteome</keyword>
<evidence type="ECO:0000256" key="12">
    <source>
        <dbReference type="ARBA" id="ARBA00023295"/>
    </source>
</evidence>
<evidence type="ECO:0000256" key="14">
    <source>
        <dbReference type="ARBA" id="ARBA00024983"/>
    </source>
</evidence>
<dbReference type="InterPro" id="IPR001764">
    <property type="entry name" value="Glyco_hydro_3_N"/>
</dbReference>
<evidence type="ECO:0000313" key="22">
    <source>
        <dbReference type="Proteomes" id="UP000248423"/>
    </source>
</evidence>
<comment type="pathway">
    <text evidence="3">Glycan metabolism; cellulose degradation.</text>
</comment>
<dbReference type="Gene3D" id="2.60.40.10">
    <property type="entry name" value="Immunoglobulins"/>
    <property type="match status" value="1"/>
</dbReference>
<evidence type="ECO:0000256" key="10">
    <source>
        <dbReference type="ARBA" id="ARBA00023180"/>
    </source>
</evidence>
<evidence type="ECO:0000256" key="6">
    <source>
        <dbReference type="ARBA" id="ARBA00022525"/>
    </source>
</evidence>
<evidence type="ECO:0000256" key="3">
    <source>
        <dbReference type="ARBA" id="ARBA00004987"/>
    </source>
</evidence>
<dbReference type="Gene3D" id="3.40.50.1700">
    <property type="entry name" value="Glycoside hydrolase family 3 C-terminal domain"/>
    <property type="match status" value="1"/>
</dbReference>
<dbReference type="Proteomes" id="UP000248423">
    <property type="component" value="Unassembled WGS sequence"/>
</dbReference>
<dbReference type="InterPro" id="IPR036881">
    <property type="entry name" value="Glyco_hydro_3_C_sf"/>
</dbReference>
<dbReference type="InterPro" id="IPR017853">
    <property type="entry name" value="GH"/>
</dbReference>
<evidence type="ECO:0000256" key="1">
    <source>
        <dbReference type="ARBA" id="ARBA00000448"/>
    </source>
</evidence>
<evidence type="ECO:0000313" key="21">
    <source>
        <dbReference type="EMBL" id="PYI12531.1"/>
    </source>
</evidence>
<dbReference type="FunFam" id="3.20.20.300:FF:000002">
    <property type="entry name" value="Probable beta-glucosidase"/>
    <property type="match status" value="1"/>
</dbReference>
<dbReference type="Pfam" id="PF01915">
    <property type="entry name" value="Glyco_hydro_3_C"/>
    <property type="match status" value="1"/>
</dbReference>
<dbReference type="AlphaFoldDB" id="A0A319ESV9"/>
<keyword evidence="11" id="KW-0119">Carbohydrate metabolism</keyword>
<dbReference type="SUPFAM" id="SSF51445">
    <property type="entry name" value="(Trans)glycosidases"/>
    <property type="match status" value="1"/>
</dbReference>
<comment type="catalytic activity">
    <reaction evidence="1">
        <text>Hydrolysis of terminal, non-reducing beta-D-glucosyl residues with release of beta-D-glucose.</text>
        <dbReference type="EC" id="3.2.1.21"/>
    </reaction>
</comment>